<dbReference type="GO" id="GO:0005886">
    <property type="term" value="C:plasma membrane"/>
    <property type="evidence" value="ECO:0007669"/>
    <property type="project" value="UniProtKB-SubCell"/>
</dbReference>
<dbReference type="Pfam" id="PF04024">
    <property type="entry name" value="PspC"/>
    <property type="match status" value="1"/>
</dbReference>
<evidence type="ECO:0000256" key="3">
    <source>
        <dbReference type="ARBA" id="ARBA00022692"/>
    </source>
</evidence>
<reference evidence="8" key="2">
    <citation type="journal article" date="2021" name="PeerJ">
        <title>Extensive microbial diversity within the chicken gut microbiome revealed by metagenomics and culture.</title>
        <authorList>
            <person name="Gilroy R."/>
            <person name="Ravi A."/>
            <person name="Getino M."/>
            <person name="Pursley I."/>
            <person name="Horton D.L."/>
            <person name="Alikhan N.F."/>
            <person name="Baker D."/>
            <person name="Gharbi K."/>
            <person name="Hall N."/>
            <person name="Watson M."/>
            <person name="Adriaenssens E.M."/>
            <person name="Foster-Nyarko E."/>
            <person name="Jarju S."/>
            <person name="Secka A."/>
            <person name="Antonio M."/>
            <person name="Oren A."/>
            <person name="Chaudhuri R.R."/>
            <person name="La Ragione R."/>
            <person name="Hildebrand F."/>
            <person name="Pallen M.J."/>
        </authorList>
    </citation>
    <scope>NUCLEOTIDE SEQUENCE</scope>
    <source>
        <strain evidence="8">1370</strain>
    </source>
</reference>
<evidence type="ECO:0000256" key="1">
    <source>
        <dbReference type="ARBA" id="ARBA00004162"/>
    </source>
</evidence>
<dbReference type="InterPro" id="IPR052027">
    <property type="entry name" value="PspC"/>
</dbReference>
<comment type="caution">
    <text evidence="8">The sequence shown here is derived from an EMBL/GenBank/DDBJ whole genome shotgun (WGS) entry which is preliminary data.</text>
</comment>
<keyword evidence="5 6" id="KW-0472">Membrane</keyword>
<evidence type="ECO:0000256" key="4">
    <source>
        <dbReference type="ARBA" id="ARBA00022989"/>
    </source>
</evidence>
<dbReference type="Proteomes" id="UP000823960">
    <property type="component" value="Unassembled WGS sequence"/>
</dbReference>
<feature type="transmembrane region" description="Helical" evidence="6">
    <location>
        <begin position="39"/>
        <end position="64"/>
    </location>
</feature>
<proteinExistence type="predicted"/>
<sequence length="74" mass="8366">MSNQLKEKKLYKSRHDRKICGVCGGLAEYFGIDSTVVRLIAVVLLFTPIPTFIIYLIFAIVMPYNDNGTIVIDE</sequence>
<evidence type="ECO:0000256" key="5">
    <source>
        <dbReference type="ARBA" id="ARBA00023136"/>
    </source>
</evidence>
<dbReference type="EMBL" id="DVOL01000044">
    <property type="protein sequence ID" value="HIV10707.1"/>
    <property type="molecule type" value="Genomic_DNA"/>
</dbReference>
<dbReference type="AlphaFoldDB" id="A0A9D1T3Y6"/>
<keyword evidence="2" id="KW-1003">Cell membrane</keyword>
<protein>
    <submittedName>
        <fullName evidence="8">PspC domain-containing protein</fullName>
    </submittedName>
</protein>
<evidence type="ECO:0000259" key="7">
    <source>
        <dbReference type="Pfam" id="PF04024"/>
    </source>
</evidence>
<feature type="domain" description="Phage shock protein PspC N-terminal" evidence="7">
    <location>
        <begin position="8"/>
        <end position="64"/>
    </location>
</feature>
<keyword evidence="3 6" id="KW-0812">Transmembrane</keyword>
<gene>
    <name evidence="8" type="ORF">IAD28_03300</name>
</gene>
<comment type="subcellular location">
    <subcellularLocation>
        <location evidence="1">Cell membrane</location>
        <topology evidence="1">Single-pass membrane protein</topology>
    </subcellularLocation>
</comment>
<organism evidence="8 9">
    <name type="scientific">Candidatus Faeciplasma avium</name>
    <dbReference type="NCBI Taxonomy" id="2840798"/>
    <lineage>
        <taxon>Bacteria</taxon>
        <taxon>Bacillati</taxon>
        <taxon>Bacillota</taxon>
        <taxon>Clostridia</taxon>
        <taxon>Eubacteriales</taxon>
        <taxon>Oscillospiraceae</taxon>
        <taxon>Oscillospiraceae incertae sedis</taxon>
        <taxon>Candidatus Faeciplasma</taxon>
    </lineage>
</organism>
<evidence type="ECO:0000256" key="2">
    <source>
        <dbReference type="ARBA" id="ARBA00022475"/>
    </source>
</evidence>
<reference evidence="8" key="1">
    <citation type="submission" date="2020-10" db="EMBL/GenBank/DDBJ databases">
        <authorList>
            <person name="Gilroy R."/>
        </authorList>
    </citation>
    <scope>NUCLEOTIDE SEQUENCE</scope>
    <source>
        <strain evidence="8">1370</strain>
    </source>
</reference>
<accession>A0A9D1T3Y6</accession>
<keyword evidence="4 6" id="KW-1133">Transmembrane helix</keyword>
<name>A0A9D1T3Y6_9FIRM</name>
<dbReference type="InterPro" id="IPR007168">
    <property type="entry name" value="Phageshock_PspC_N"/>
</dbReference>
<dbReference type="PANTHER" id="PTHR33885">
    <property type="entry name" value="PHAGE SHOCK PROTEIN C"/>
    <property type="match status" value="1"/>
</dbReference>
<dbReference type="PANTHER" id="PTHR33885:SF3">
    <property type="entry name" value="PHAGE SHOCK PROTEIN C"/>
    <property type="match status" value="1"/>
</dbReference>
<evidence type="ECO:0000313" key="9">
    <source>
        <dbReference type="Proteomes" id="UP000823960"/>
    </source>
</evidence>
<evidence type="ECO:0000313" key="8">
    <source>
        <dbReference type="EMBL" id="HIV10707.1"/>
    </source>
</evidence>
<evidence type="ECO:0000256" key="6">
    <source>
        <dbReference type="SAM" id="Phobius"/>
    </source>
</evidence>